<dbReference type="InterPro" id="IPR045097">
    <property type="entry name" value="Thymidate_synth/dCMP_Mease"/>
</dbReference>
<dbReference type="EMBL" id="PEZG01000026">
    <property type="protein sequence ID" value="PIS15908.1"/>
    <property type="molecule type" value="Genomic_DNA"/>
</dbReference>
<comment type="caution">
    <text evidence="5">Lacks conserved residue(s) required for the propagation of feature annotation.</text>
</comment>
<dbReference type="FunFam" id="3.30.572.10:FF:000013">
    <property type="entry name" value="Thymidylate synthase"/>
    <property type="match status" value="1"/>
</dbReference>
<dbReference type="UniPathway" id="UPA00575"/>
<dbReference type="Gene3D" id="3.30.572.10">
    <property type="entry name" value="Thymidylate synthase/dCMP hydroxymethylase domain"/>
    <property type="match status" value="1"/>
</dbReference>
<feature type="binding site" evidence="5">
    <location>
        <position position="178"/>
    </location>
    <ligand>
        <name>(6R)-5,10-methylene-5,6,7,8-tetrahydrofolate</name>
        <dbReference type="ChEBI" id="CHEBI:15636"/>
    </ligand>
</feature>
<dbReference type="PANTHER" id="PTHR11548:SF1">
    <property type="entry name" value="THYMIDYLATE SYNTHASE 1"/>
    <property type="match status" value="1"/>
</dbReference>
<comment type="similarity">
    <text evidence="5">Belongs to the thymidylate synthase family. Bacterial-type ThyA subfamily.</text>
</comment>
<feature type="domain" description="Thymidylate synthase/dCMP hydroxymethylase" evidence="7">
    <location>
        <begin position="2"/>
        <end position="273"/>
    </location>
</feature>
<dbReference type="GO" id="GO:0006235">
    <property type="term" value="P:dTTP biosynthetic process"/>
    <property type="evidence" value="ECO:0007669"/>
    <property type="project" value="UniProtKB-UniRule"/>
</dbReference>
<comment type="function">
    <text evidence="5">Catalyzes the reductive methylation of 2'-deoxyuridine-5'-monophosphate (dUMP) to 2'-deoxythymidine-5'-monophosphate (dTMP) while utilizing 5,10-methylenetetrahydrofolate (mTHF) as the methyl donor and reductant in the reaction, yielding dihydrofolate (DHF) as a by-product. This enzymatic reaction provides an intracellular de novo source of dTMP, an essential precursor for DNA biosynthesis.</text>
</comment>
<reference evidence="9" key="1">
    <citation type="submission" date="2017-09" db="EMBL/GenBank/DDBJ databases">
        <title>Depth-based differentiation of microbial function through sediment-hosted aquifers and enrichment of novel symbionts in the deep terrestrial subsurface.</title>
        <authorList>
            <person name="Probst A.J."/>
            <person name="Ladd B."/>
            <person name="Jarett J.K."/>
            <person name="Geller-Mcgrath D.E."/>
            <person name="Sieber C.M.K."/>
            <person name="Emerson J.B."/>
            <person name="Anantharaman K."/>
            <person name="Thomas B.C."/>
            <person name="Malmstrom R."/>
            <person name="Stieglmeier M."/>
            <person name="Klingl A."/>
            <person name="Woyke T."/>
            <person name="Ryan C.M."/>
            <person name="Banfield J.F."/>
        </authorList>
    </citation>
    <scope>NUCLEOTIDE SEQUENCE [LARGE SCALE GENOMIC DNA]</scope>
</reference>
<evidence type="ECO:0000313" key="8">
    <source>
        <dbReference type="EMBL" id="PIS15908.1"/>
    </source>
</evidence>
<name>A0A2H0WVF5_9BACT</name>
<dbReference type="PANTHER" id="PTHR11548">
    <property type="entry name" value="THYMIDYLATE SYNTHASE 1"/>
    <property type="match status" value="1"/>
</dbReference>
<dbReference type="InterPro" id="IPR036926">
    <property type="entry name" value="Thymidate_synth/dCMP_Mease_sf"/>
</dbReference>
<dbReference type="InterPro" id="IPR020940">
    <property type="entry name" value="Thymidylate_synthase_AS"/>
</dbReference>
<evidence type="ECO:0000313" key="9">
    <source>
        <dbReference type="Proteomes" id="UP000231198"/>
    </source>
</evidence>
<dbReference type="NCBIfam" id="NF002497">
    <property type="entry name" value="PRK01827.1-3"/>
    <property type="match status" value="1"/>
</dbReference>
<dbReference type="Proteomes" id="UP000231198">
    <property type="component" value="Unassembled WGS sequence"/>
</dbReference>
<feature type="active site" evidence="6">
    <location>
        <position position="155"/>
    </location>
</feature>
<proteinExistence type="inferred from homology"/>
<keyword evidence="2 5" id="KW-0489">Methyltransferase</keyword>
<feature type="binding site" evidence="5">
    <location>
        <position position="272"/>
    </location>
    <ligand>
        <name>(6R)-5,10-methylene-5,6,7,8-tetrahydrofolate</name>
        <dbReference type="ChEBI" id="CHEBI:15636"/>
    </ligand>
</feature>
<feature type="active site" description="Nucleophile" evidence="5">
    <location>
        <position position="155"/>
    </location>
</feature>
<gene>
    <name evidence="5" type="primary">thyA</name>
    <name evidence="8" type="ORF">COT62_01230</name>
</gene>
<dbReference type="InterPro" id="IPR023451">
    <property type="entry name" value="Thymidate_synth/dCMP_Mease_dom"/>
</dbReference>
<dbReference type="EC" id="2.1.1.45" evidence="1 5"/>
<evidence type="ECO:0000256" key="6">
    <source>
        <dbReference type="PROSITE-ProRule" id="PRU10016"/>
    </source>
</evidence>
<accession>A0A2H0WVF5</accession>
<evidence type="ECO:0000256" key="5">
    <source>
        <dbReference type="HAMAP-Rule" id="MF_00008"/>
    </source>
</evidence>
<evidence type="ECO:0000256" key="4">
    <source>
        <dbReference type="ARBA" id="ARBA00022727"/>
    </source>
</evidence>
<evidence type="ECO:0000256" key="3">
    <source>
        <dbReference type="ARBA" id="ARBA00022679"/>
    </source>
</evidence>
<comment type="catalytic activity">
    <reaction evidence="5">
        <text>dUMP + (6R)-5,10-methylene-5,6,7,8-tetrahydrofolate = 7,8-dihydrofolate + dTMP</text>
        <dbReference type="Rhea" id="RHEA:12104"/>
        <dbReference type="ChEBI" id="CHEBI:15636"/>
        <dbReference type="ChEBI" id="CHEBI:57451"/>
        <dbReference type="ChEBI" id="CHEBI:63528"/>
        <dbReference type="ChEBI" id="CHEBI:246422"/>
        <dbReference type="EC" id="2.1.1.45"/>
    </reaction>
</comment>
<feature type="binding site" evidence="5">
    <location>
        <begin position="135"/>
        <end position="136"/>
    </location>
    <ligand>
        <name>dUMP</name>
        <dbReference type="ChEBI" id="CHEBI:246422"/>
        <note>ligand shared between dimeric partners</note>
    </ligand>
</feature>
<evidence type="ECO:0000259" key="7">
    <source>
        <dbReference type="Pfam" id="PF00303"/>
    </source>
</evidence>
<dbReference type="PRINTS" id="PR00108">
    <property type="entry name" value="THYMDSNTHASE"/>
</dbReference>
<dbReference type="AlphaFoldDB" id="A0A2H0WVF5"/>
<dbReference type="Pfam" id="PF00303">
    <property type="entry name" value="Thymidylat_synt"/>
    <property type="match status" value="1"/>
</dbReference>
<keyword evidence="3 5" id="KW-0808">Transferase</keyword>
<comment type="pathway">
    <text evidence="5">Pyrimidine metabolism; dTTP biosynthesis.</text>
</comment>
<feature type="binding site" description="in other chain" evidence="5">
    <location>
        <position position="186"/>
    </location>
    <ligand>
        <name>dUMP</name>
        <dbReference type="ChEBI" id="CHEBI:246422"/>
        <note>ligand shared between dimeric partners</note>
    </ligand>
</feature>
<comment type="caution">
    <text evidence="8">The sequence shown here is derived from an EMBL/GenBank/DDBJ whole genome shotgun (WGS) entry which is preliminary data.</text>
</comment>
<sequence length="273" mass="31521">MRQYLNALKYVLKNGNDRIDRTKVGTRATFGLQMRFKMSDGFPAVTTKKLAFNVMKGELLWFISGSSDNKELNKLGCHIWDANGEADYWKPKAKFEGDLGRVYGVQWRDWRSSEGKHMDQLTDVIERIKTNPTDRRLIVTAWNPGELDEMVLPPCHMFYQFFVADNKLSVQMYQRSADMFLGVPFNIASYSLLLHMVAQVTNLVPYEFIHILGDAHIYKNHFDAVKEQLARKPGKLPKLWLNPKITSIYDFTMDDIKLQDYVAQSVIKAPMAV</sequence>
<evidence type="ECO:0000256" key="2">
    <source>
        <dbReference type="ARBA" id="ARBA00022603"/>
    </source>
</evidence>
<feature type="binding site" description="in other chain" evidence="5">
    <location>
        <position position="21"/>
    </location>
    <ligand>
        <name>dUMP</name>
        <dbReference type="ChEBI" id="CHEBI:246422"/>
        <note>ligand shared between dimeric partners</note>
    </ligand>
</feature>
<dbReference type="GO" id="GO:0005829">
    <property type="term" value="C:cytosol"/>
    <property type="evidence" value="ECO:0007669"/>
    <property type="project" value="TreeGrafter"/>
</dbReference>
<dbReference type="CDD" id="cd00351">
    <property type="entry name" value="TS_Pyrimidine_HMase"/>
    <property type="match status" value="1"/>
</dbReference>
<dbReference type="PROSITE" id="PS00091">
    <property type="entry name" value="THYMIDYLATE_SYNTHASE"/>
    <property type="match status" value="1"/>
</dbReference>
<comment type="subcellular location">
    <subcellularLocation>
        <location evidence="5">Cytoplasm</location>
    </subcellularLocation>
</comment>
<dbReference type="GO" id="GO:0006231">
    <property type="term" value="P:dTMP biosynthetic process"/>
    <property type="evidence" value="ECO:0007669"/>
    <property type="project" value="UniProtKB-UniRule"/>
</dbReference>
<organism evidence="8 9">
    <name type="scientific">Candidatus Roizmanbacteria bacterium CG09_land_8_20_14_0_10_41_9</name>
    <dbReference type="NCBI Taxonomy" id="1974850"/>
    <lineage>
        <taxon>Bacteria</taxon>
        <taxon>Candidatus Roizmaniibacteriota</taxon>
    </lineage>
</organism>
<protein>
    <recommendedName>
        <fullName evidence="1 5">Thymidylate synthase</fullName>
        <shortName evidence="5">TS</shortName>
        <shortName evidence="5">TSase</shortName>
        <ecNumber evidence="1 5">2.1.1.45</ecNumber>
    </recommendedName>
</protein>
<keyword evidence="4 5" id="KW-0545">Nucleotide biosynthesis</keyword>
<comment type="subunit">
    <text evidence="5">Homodimer.</text>
</comment>
<dbReference type="NCBIfam" id="TIGR03284">
    <property type="entry name" value="thym_sym"/>
    <property type="match status" value="1"/>
</dbReference>
<dbReference type="HAMAP" id="MF_00008">
    <property type="entry name" value="Thymidy_synth_bact"/>
    <property type="match status" value="1"/>
</dbReference>
<evidence type="ECO:0000256" key="1">
    <source>
        <dbReference type="ARBA" id="ARBA00011947"/>
    </source>
</evidence>
<dbReference type="InterPro" id="IPR000398">
    <property type="entry name" value="Thymidylate_synthase"/>
</dbReference>
<keyword evidence="5" id="KW-0963">Cytoplasm</keyword>
<feature type="binding site" description="in other chain" evidence="5">
    <location>
        <begin position="175"/>
        <end position="178"/>
    </location>
    <ligand>
        <name>dUMP</name>
        <dbReference type="ChEBI" id="CHEBI:246422"/>
        <note>ligand shared between dimeric partners</note>
    </ligand>
</feature>
<dbReference type="GO" id="GO:0032259">
    <property type="term" value="P:methylation"/>
    <property type="evidence" value="ECO:0007669"/>
    <property type="project" value="UniProtKB-KW"/>
</dbReference>
<dbReference type="GO" id="GO:0004799">
    <property type="term" value="F:thymidylate synthase activity"/>
    <property type="evidence" value="ECO:0007669"/>
    <property type="project" value="UniProtKB-UniRule"/>
</dbReference>
<dbReference type="SUPFAM" id="SSF55831">
    <property type="entry name" value="Thymidylate synthase/dCMP hydroxymethylase"/>
    <property type="match status" value="1"/>
</dbReference>
<feature type="binding site" description="in other chain" evidence="5">
    <location>
        <begin position="216"/>
        <end position="218"/>
    </location>
    <ligand>
        <name>dUMP</name>
        <dbReference type="ChEBI" id="CHEBI:246422"/>
        <note>ligand shared between dimeric partners</note>
    </ligand>
</feature>